<proteinExistence type="predicted"/>
<dbReference type="Pfam" id="PF00072">
    <property type="entry name" value="Response_reg"/>
    <property type="match status" value="1"/>
</dbReference>
<keyword evidence="10" id="KW-1185">Reference proteome</keyword>
<dbReference type="OrthoDB" id="9794370at2"/>
<dbReference type="RefSeq" id="WP_073590634.1">
    <property type="nucleotide sequence ID" value="NZ_FRFD01000013.1"/>
</dbReference>
<sequence>MERNILIADDEKLIRDGIKARLEYLELMPPALYEAENAEQAMEILKEHEVDIVITDIRMGKIDGLSFINQVRPLYPNIQFIILSGYAEFEYAEQAIQLGVKAYLLKPISNDSLKKAVEEAAAKLAEMEDLKRTVSEGNRSIAERRRLLFDRSVNNLLRTDSPLWQTEYSKLVYQEFSVKNKWVMLALINIDVESYEQGSFAYRDIELVKFSIRNVYSELVSQCDKIIVSNLANMNQLFALISHSNKNQLRIEAEKLFTSLSNHMRRKLKVSLTFGFSSALPEISAECHKEAQEALLQRIIHGKSNLYFYDDIRILSADQFPASELHMLHQYIERRDAGNIEFLINDIFSDENIKRYNAAYIRIIWARIINILLNAANPVFTNDSKNMEKLILNFDIFDTFQSMDELRSYLYMLVLDCIQVNADIDINARNKIKMGIKYIKDNYNRDIAINELAEKFAISPNYFSTIFKKETGQTTVNFIKELRIKKACEYLVSSDKSIVDISKEVGYEDSQYFFRVFKKATGLTPLEYRRTHRKQ</sequence>
<feature type="domain" description="Response regulatory" evidence="8">
    <location>
        <begin position="4"/>
        <end position="121"/>
    </location>
</feature>
<keyword evidence="3 9" id="KW-0238">DNA-binding</keyword>
<dbReference type="Pfam" id="PF12833">
    <property type="entry name" value="HTH_18"/>
    <property type="match status" value="1"/>
</dbReference>
<dbReference type="AlphaFoldDB" id="A0A1M7YKT5"/>
<reference evidence="9 10" key="1">
    <citation type="submission" date="2016-12" db="EMBL/GenBank/DDBJ databases">
        <authorList>
            <person name="Song W.-J."/>
            <person name="Kurnit D.M."/>
        </authorList>
    </citation>
    <scope>NUCLEOTIDE SEQUENCE [LARGE SCALE GENOMIC DNA]</scope>
    <source>
        <strain evidence="9 10">DSM 12503</strain>
    </source>
</reference>
<dbReference type="InterPro" id="IPR001789">
    <property type="entry name" value="Sig_transdc_resp-reg_receiver"/>
</dbReference>
<dbReference type="Proteomes" id="UP000184612">
    <property type="component" value="Unassembled WGS sequence"/>
</dbReference>
<evidence type="ECO:0000256" key="3">
    <source>
        <dbReference type="ARBA" id="ARBA00023125"/>
    </source>
</evidence>
<evidence type="ECO:0000256" key="5">
    <source>
        <dbReference type="ARBA" id="ARBA00024867"/>
    </source>
</evidence>
<feature type="domain" description="HTH araC/xylS-type" evidence="7">
    <location>
        <begin position="433"/>
        <end position="531"/>
    </location>
</feature>
<dbReference type="CDD" id="cd17536">
    <property type="entry name" value="REC_YesN-like"/>
    <property type="match status" value="1"/>
</dbReference>
<dbReference type="EMBL" id="FRFD01000013">
    <property type="protein sequence ID" value="SHO53192.1"/>
    <property type="molecule type" value="Genomic_DNA"/>
</dbReference>
<dbReference type="PANTHER" id="PTHR43280:SF2">
    <property type="entry name" value="HTH-TYPE TRANSCRIPTIONAL REGULATOR EXSA"/>
    <property type="match status" value="1"/>
</dbReference>
<evidence type="ECO:0000259" key="7">
    <source>
        <dbReference type="PROSITE" id="PS01124"/>
    </source>
</evidence>
<dbReference type="PANTHER" id="PTHR43280">
    <property type="entry name" value="ARAC-FAMILY TRANSCRIPTIONAL REGULATOR"/>
    <property type="match status" value="1"/>
</dbReference>
<dbReference type="Gene3D" id="1.10.10.60">
    <property type="entry name" value="Homeodomain-like"/>
    <property type="match status" value="2"/>
</dbReference>
<dbReference type="PROSITE" id="PS50110">
    <property type="entry name" value="RESPONSE_REGULATORY"/>
    <property type="match status" value="1"/>
</dbReference>
<feature type="modified residue" description="4-aspartylphosphate" evidence="6">
    <location>
        <position position="56"/>
    </location>
</feature>
<evidence type="ECO:0000313" key="10">
    <source>
        <dbReference type="Proteomes" id="UP000184612"/>
    </source>
</evidence>
<dbReference type="InterPro" id="IPR009057">
    <property type="entry name" value="Homeodomain-like_sf"/>
</dbReference>
<dbReference type="SMART" id="SM00342">
    <property type="entry name" value="HTH_ARAC"/>
    <property type="match status" value="1"/>
</dbReference>
<evidence type="ECO:0000313" key="9">
    <source>
        <dbReference type="EMBL" id="SHO53192.1"/>
    </source>
</evidence>
<dbReference type="Gene3D" id="3.40.50.2300">
    <property type="match status" value="1"/>
</dbReference>
<keyword evidence="4" id="KW-0804">Transcription</keyword>
<keyword evidence="6" id="KW-0597">Phosphoprotein</keyword>
<dbReference type="GO" id="GO:0000160">
    <property type="term" value="P:phosphorelay signal transduction system"/>
    <property type="evidence" value="ECO:0007669"/>
    <property type="project" value="InterPro"/>
</dbReference>
<dbReference type="PRINTS" id="PR00032">
    <property type="entry name" value="HTHARAC"/>
</dbReference>
<name>A0A1M7YKT5_9FIRM</name>
<gene>
    <name evidence="9" type="ORF">SAMN02745217_03992</name>
</gene>
<dbReference type="SMART" id="SM00448">
    <property type="entry name" value="REC"/>
    <property type="match status" value="1"/>
</dbReference>
<dbReference type="InterPro" id="IPR011006">
    <property type="entry name" value="CheY-like_superfamily"/>
</dbReference>
<dbReference type="SUPFAM" id="SSF52172">
    <property type="entry name" value="CheY-like"/>
    <property type="match status" value="1"/>
</dbReference>
<evidence type="ECO:0000256" key="6">
    <source>
        <dbReference type="PROSITE-ProRule" id="PRU00169"/>
    </source>
</evidence>
<comment type="function">
    <text evidence="5">May play the central regulatory role in sporulation. It may be an element of the effector pathway responsible for the activation of sporulation genes in response to nutritional stress. Spo0A may act in concert with spo0H (a sigma factor) to control the expression of some genes that are critical to the sporulation process.</text>
</comment>
<keyword evidence="2" id="KW-0805">Transcription regulation</keyword>
<evidence type="ECO:0000256" key="2">
    <source>
        <dbReference type="ARBA" id="ARBA00023015"/>
    </source>
</evidence>
<accession>A0A1M7YKT5</accession>
<evidence type="ECO:0000256" key="4">
    <source>
        <dbReference type="ARBA" id="ARBA00023163"/>
    </source>
</evidence>
<protein>
    <recommendedName>
        <fullName evidence="1">Stage 0 sporulation protein A homolog</fullName>
    </recommendedName>
</protein>
<evidence type="ECO:0000259" key="8">
    <source>
        <dbReference type="PROSITE" id="PS50110"/>
    </source>
</evidence>
<dbReference type="InterPro" id="IPR020449">
    <property type="entry name" value="Tscrpt_reg_AraC-type_HTH"/>
</dbReference>
<dbReference type="GO" id="GO:0003700">
    <property type="term" value="F:DNA-binding transcription factor activity"/>
    <property type="evidence" value="ECO:0007669"/>
    <property type="project" value="InterPro"/>
</dbReference>
<organism evidence="9 10">
    <name type="scientific">Anaerocolumna xylanovorans DSM 12503</name>
    <dbReference type="NCBI Taxonomy" id="1121345"/>
    <lineage>
        <taxon>Bacteria</taxon>
        <taxon>Bacillati</taxon>
        <taxon>Bacillota</taxon>
        <taxon>Clostridia</taxon>
        <taxon>Lachnospirales</taxon>
        <taxon>Lachnospiraceae</taxon>
        <taxon>Anaerocolumna</taxon>
    </lineage>
</organism>
<dbReference type="PROSITE" id="PS01124">
    <property type="entry name" value="HTH_ARAC_FAMILY_2"/>
    <property type="match status" value="1"/>
</dbReference>
<dbReference type="SUPFAM" id="SSF46689">
    <property type="entry name" value="Homeodomain-like"/>
    <property type="match status" value="2"/>
</dbReference>
<evidence type="ECO:0000256" key="1">
    <source>
        <dbReference type="ARBA" id="ARBA00018672"/>
    </source>
</evidence>
<dbReference type="STRING" id="1121345.SAMN02745217_03992"/>
<dbReference type="GO" id="GO:0043565">
    <property type="term" value="F:sequence-specific DNA binding"/>
    <property type="evidence" value="ECO:0007669"/>
    <property type="project" value="InterPro"/>
</dbReference>
<dbReference type="InterPro" id="IPR018060">
    <property type="entry name" value="HTH_AraC"/>
</dbReference>